<dbReference type="Pfam" id="PF24703">
    <property type="entry name" value="DUF7666"/>
    <property type="match status" value="1"/>
</dbReference>
<dbReference type="Proteomes" id="UP000002287">
    <property type="component" value="Chromosome 1"/>
</dbReference>
<dbReference type="HOGENOM" id="CLU_753905_0_0_4"/>
<evidence type="ECO:0000313" key="3">
    <source>
        <dbReference type="Proteomes" id="UP000002287"/>
    </source>
</evidence>
<evidence type="ECO:0000313" key="2">
    <source>
        <dbReference type="EMBL" id="ABO54168.1"/>
    </source>
</evidence>
<protein>
    <recommendedName>
        <fullName evidence="1">DUF7666 domain-containing protein</fullName>
    </recommendedName>
</protein>
<evidence type="ECO:0000259" key="1">
    <source>
        <dbReference type="Pfam" id="PF24703"/>
    </source>
</evidence>
<accession>A4JD15</accession>
<dbReference type="KEGG" id="bvi:Bcep1808_1157"/>
<dbReference type="eggNOG" id="COG5164">
    <property type="taxonomic scope" value="Bacteria"/>
</dbReference>
<name>A4JD15_BURVG</name>
<dbReference type="InterPro" id="IPR056083">
    <property type="entry name" value="DUF7666"/>
</dbReference>
<gene>
    <name evidence="2" type="ordered locus">Bcep1808_1157</name>
</gene>
<organism evidence="2 3">
    <name type="scientific">Burkholderia vietnamiensis (strain G4 / LMG 22486)</name>
    <name type="common">Burkholderia cepacia (strain R1808)</name>
    <dbReference type="NCBI Taxonomy" id="269482"/>
    <lineage>
        <taxon>Bacteria</taxon>
        <taxon>Pseudomonadati</taxon>
        <taxon>Pseudomonadota</taxon>
        <taxon>Betaproteobacteria</taxon>
        <taxon>Burkholderiales</taxon>
        <taxon>Burkholderiaceae</taxon>
        <taxon>Burkholderia</taxon>
        <taxon>Burkholderia cepacia complex</taxon>
    </lineage>
</organism>
<proteinExistence type="predicted"/>
<reference evidence="3" key="1">
    <citation type="submission" date="2007-03" db="EMBL/GenBank/DDBJ databases">
        <title>Complete sequence of chromosome 1 of Burkholderia vietnamiensis G4.</title>
        <authorList>
            <consortium name="US DOE Joint Genome Institute"/>
            <person name="Copeland A."/>
            <person name="Lucas S."/>
            <person name="Lapidus A."/>
            <person name="Barry K."/>
            <person name="Detter J.C."/>
            <person name="Glavina del Rio T."/>
            <person name="Hammon N."/>
            <person name="Israni S."/>
            <person name="Dalin E."/>
            <person name="Tice H."/>
            <person name="Pitluck S."/>
            <person name="Chain P."/>
            <person name="Malfatti S."/>
            <person name="Shin M."/>
            <person name="Vergez L."/>
            <person name="Schmutz J."/>
            <person name="Larimer F."/>
            <person name="Land M."/>
            <person name="Hauser L."/>
            <person name="Kyrpides N."/>
            <person name="Tiedje J."/>
            <person name="Richardson P."/>
        </authorList>
    </citation>
    <scope>NUCLEOTIDE SEQUENCE [LARGE SCALE GENOMIC DNA]</scope>
    <source>
        <strain evidence="3">G4 / LMG 22486</strain>
    </source>
</reference>
<feature type="domain" description="DUF7666" evidence="1">
    <location>
        <begin position="8"/>
        <end position="101"/>
    </location>
</feature>
<sequence>MSDTTEKIVSYKGFNADMKCRGFQYAAGEEYTHEGDVEACARGFHACEYPLDVLRYYSPNTSRFFVVEQSGTLSRHDEDSKIASSKIKIGVELSLPGLIKAAVEYTFSRAKPIDPNSPAYSTAKNGLATASGYSGAATASGDSGAATASGNRGAATASGYSGAATASGYSGAATASGYSGAATASGYSGAATASGDSGAATASGYSGAATASGYSGAATASSDSGAATASGYSGAATASGYSGAATASGYSGAATASGYSGAATASGDSGAATASGRHSAAMASGLDGRARGVDGAALFLIYRDADGDGDDYGRILHARALIVGRDGIKADTWYSLNESGEPVEV</sequence>
<dbReference type="EMBL" id="CP000614">
    <property type="protein sequence ID" value="ABO54168.1"/>
    <property type="molecule type" value="Genomic_DNA"/>
</dbReference>
<dbReference type="AlphaFoldDB" id="A4JD15"/>